<evidence type="ECO:0000256" key="2">
    <source>
        <dbReference type="ARBA" id="ARBA00004586"/>
    </source>
</evidence>
<evidence type="ECO:0000256" key="9">
    <source>
        <dbReference type="ARBA" id="ARBA00023136"/>
    </source>
</evidence>
<dbReference type="EMBL" id="GL385400">
    <property type="protein sequence ID" value="EJT71903.1"/>
    <property type="molecule type" value="Genomic_DNA"/>
</dbReference>
<keyword evidence="7 12" id="KW-0256">Endoplasmic reticulum</keyword>
<dbReference type="VEuPathDB" id="FungiDB:GGTG_11156"/>
<organism evidence="15">
    <name type="scientific">Gaeumannomyces tritici (strain R3-111a-1)</name>
    <name type="common">Wheat and barley take-all root rot fungus</name>
    <name type="synonym">Gaeumannomyces graminis var. tritici</name>
    <dbReference type="NCBI Taxonomy" id="644352"/>
    <lineage>
        <taxon>Eukaryota</taxon>
        <taxon>Fungi</taxon>
        <taxon>Dikarya</taxon>
        <taxon>Ascomycota</taxon>
        <taxon>Pezizomycotina</taxon>
        <taxon>Sordariomycetes</taxon>
        <taxon>Sordariomycetidae</taxon>
        <taxon>Magnaporthales</taxon>
        <taxon>Magnaporthaceae</taxon>
        <taxon>Gaeumannomyces</taxon>
    </lineage>
</organism>
<dbReference type="SUPFAM" id="SSF53756">
    <property type="entry name" value="UDP-Glycosyltransferase/glycogen phosphorylase"/>
    <property type="match status" value="1"/>
</dbReference>
<dbReference type="GeneID" id="20351614"/>
<gene>
    <name evidence="16" type="primary">20351614</name>
    <name evidence="15" type="ORF">GGTG_11156</name>
</gene>
<comment type="catalytic activity">
    <reaction evidence="10 12">
        <text>a beta-D-Man-(1-&gt;4)-beta-D-GlcNAc-(1-&gt;4)-alpha-D-GlcNAc-diphospho-di-trans,poly-cis-dolichol + GDP-alpha-D-mannose = an alpha-D-Man-(1-&gt;3)-beta-D-Man-(1-&gt;4)-beta-D-GlcNAc-(1-&gt;4)-alpha-D-GlcNAc-diphospho-di-trans,poly-cis-dolichol + GDP + H(+)</text>
        <dbReference type="Rhea" id="RHEA:29515"/>
        <dbReference type="Rhea" id="RHEA-COMP:19511"/>
        <dbReference type="Rhea" id="RHEA-COMP:19513"/>
        <dbReference type="ChEBI" id="CHEBI:15378"/>
        <dbReference type="ChEBI" id="CHEBI:57527"/>
        <dbReference type="ChEBI" id="CHEBI:58189"/>
        <dbReference type="ChEBI" id="CHEBI:58472"/>
        <dbReference type="ChEBI" id="CHEBI:132510"/>
        <dbReference type="EC" id="2.4.1.132"/>
    </reaction>
    <physiologicalReaction direction="left-to-right" evidence="10 12">
        <dbReference type="Rhea" id="RHEA:29516"/>
    </physiologicalReaction>
</comment>
<evidence type="ECO:0000259" key="13">
    <source>
        <dbReference type="Pfam" id="PF00534"/>
    </source>
</evidence>
<dbReference type="AlphaFoldDB" id="J3PCD3"/>
<keyword evidence="6 12" id="KW-0812">Transmembrane</keyword>
<feature type="domain" description="Glycosyltransferase subfamily 4-like N-terminal" evidence="14">
    <location>
        <begin position="24"/>
        <end position="218"/>
    </location>
</feature>
<dbReference type="UniPathway" id="UPA00378"/>
<dbReference type="eggNOG" id="KOG0853">
    <property type="taxonomic scope" value="Eukaryota"/>
</dbReference>
<keyword evidence="17" id="KW-1185">Reference proteome</keyword>
<dbReference type="CDD" id="cd03805">
    <property type="entry name" value="GT4_ALG2-like"/>
    <property type="match status" value="1"/>
</dbReference>
<keyword evidence="8 12" id="KW-1133">Transmembrane helix</keyword>
<evidence type="ECO:0000256" key="1">
    <source>
        <dbReference type="ARBA" id="ARBA00003142"/>
    </source>
</evidence>
<dbReference type="Gene3D" id="3.40.50.2000">
    <property type="entry name" value="Glycogen Phosphorylase B"/>
    <property type="match status" value="2"/>
</dbReference>
<dbReference type="Pfam" id="PF00534">
    <property type="entry name" value="Glycos_transf_1"/>
    <property type="match status" value="1"/>
</dbReference>
<dbReference type="PANTHER" id="PTHR45918">
    <property type="entry name" value="ALPHA-1,3/1,6-MANNOSYLTRANSFERASE ALG2"/>
    <property type="match status" value="1"/>
</dbReference>
<dbReference type="STRING" id="644352.J3PCD3"/>
<evidence type="ECO:0000313" key="17">
    <source>
        <dbReference type="Proteomes" id="UP000006039"/>
    </source>
</evidence>
<reference evidence="15" key="3">
    <citation type="submission" date="2010-09" db="EMBL/GenBank/DDBJ databases">
        <title>Annotation of Gaeumannomyces graminis var. tritici R3-111a-1.</title>
        <authorList>
            <consortium name="The Broad Institute Genome Sequencing Platform"/>
            <person name="Ma L.-J."/>
            <person name="Dead R."/>
            <person name="Young S.K."/>
            <person name="Zeng Q."/>
            <person name="Gargeya S."/>
            <person name="Fitzgerald M."/>
            <person name="Haas B."/>
            <person name="Abouelleil A."/>
            <person name="Alvarado L."/>
            <person name="Arachchi H.M."/>
            <person name="Berlin A."/>
            <person name="Brown A."/>
            <person name="Chapman S.B."/>
            <person name="Chen Z."/>
            <person name="Dunbar C."/>
            <person name="Freedman E."/>
            <person name="Gearin G."/>
            <person name="Gellesch M."/>
            <person name="Goldberg J."/>
            <person name="Griggs A."/>
            <person name="Gujja S."/>
            <person name="Heiman D."/>
            <person name="Howarth C."/>
            <person name="Larson L."/>
            <person name="Lui A."/>
            <person name="MacDonald P.J.P."/>
            <person name="Mehta T."/>
            <person name="Montmayeur A."/>
            <person name="Murphy C."/>
            <person name="Neiman D."/>
            <person name="Pearson M."/>
            <person name="Priest M."/>
            <person name="Roberts A."/>
            <person name="Saif S."/>
            <person name="Shea T."/>
            <person name="Shenoy N."/>
            <person name="Sisk P."/>
            <person name="Stolte C."/>
            <person name="Sykes S."/>
            <person name="Yandava C."/>
            <person name="Wortman J."/>
            <person name="Nusbaum C."/>
            <person name="Birren B."/>
        </authorList>
    </citation>
    <scope>NUCLEOTIDE SEQUENCE</scope>
    <source>
        <strain evidence="15">R3-111a-1</strain>
    </source>
</reference>
<dbReference type="PANTHER" id="PTHR45918:SF1">
    <property type="entry name" value="ALPHA-1,3_1,6-MANNOSYLTRANSFERASE ALG2"/>
    <property type="match status" value="1"/>
</dbReference>
<evidence type="ECO:0000256" key="3">
    <source>
        <dbReference type="ARBA" id="ARBA00004922"/>
    </source>
</evidence>
<dbReference type="FunCoup" id="J3PCD3">
    <property type="interactions" value="718"/>
</dbReference>
<dbReference type="InterPro" id="IPR001296">
    <property type="entry name" value="Glyco_trans_1"/>
</dbReference>
<evidence type="ECO:0000256" key="5">
    <source>
        <dbReference type="ARBA" id="ARBA00022679"/>
    </source>
</evidence>
<dbReference type="Pfam" id="PF13439">
    <property type="entry name" value="Glyco_transf_4"/>
    <property type="match status" value="1"/>
</dbReference>
<dbReference type="InterPro" id="IPR028098">
    <property type="entry name" value="Glyco_trans_4-like_N"/>
</dbReference>
<reference evidence="16" key="5">
    <citation type="submission" date="2018-04" db="UniProtKB">
        <authorList>
            <consortium name="EnsemblFungi"/>
        </authorList>
    </citation>
    <scope>IDENTIFICATION</scope>
    <source>
        <strain evidence="16">R3-111a-1</strain>
    </source>
</reference>
<dbReference type="HOGENOM" id="CLU_030619_0_0_1"/>
<dbReference type="GO" id="GO:0004378">
    <property type="term" value="F:GDP-Man:Man(1)GlcNAc(2)-PP-Dol alpha-1,3-mannosyltransferase activity"/>
    <property type="evidence" value="ECO:0007669"/>
    <property type="project" value="UniProtKB-UniRule"/>
</dbReference>
<sequence length="506" mass="55527">MAPDQDEPDRPKKTVVFLHPDLGIGGAERLVVDAAVGLQNRGHKVVIFTSHCDPKHCFDEARDGTLDVRVCGNTLVPPSILSRFSILCAILRQLHLILQISFFSKELADLEPDAFFVDQLSAGLPLLWCLTRGGRKAPASSPGILFYCHFPDLLLARGRELWVKRMYRVPFDALEAWSMGFAHAVAVNSDFTRGVVRNTWPHLAASTELRVVYPCVDVKAVEGGGGGEGEGGEKSTATLDWQDVKIVLSINRFERKKNIALAIKAFAGLVKEKRKGVKLVIAGGYDNRVTENVSYHKELAELAENLGLGHATTKTVVTALALARDASVDVLFLHSVPSALKASLLKSARLLLYTPAEEHFGIVPLEAMLAGLPVLACNSGGPMETVLEGETGWLRDPDDVPAWTEVIETVLDASSYFYAGGARSEMLARMREAGPRRVRENFSDVQMARRLEAVLDDMDDSMARARRRRDATSVFGSLEPFAFMLMVGITVWAVVWRVASLTGYLE</sequence>
<reference evidence="15" key="2">
    <citation type="submission" date="2010-07" db="EMBL/GenBank/DDBJ databases">
        <authorList>
            <consortium name="The Broad Institute Genome Sequencing Platform"/>
            <consortium name="Broad Institute Genome Sequencing Center for Infectious Disease"/>
            <person name="Ma L.-J."/>
            <person name="Dead R."/>
            <person name="Young S."/>
            <person name="Zeng Q."/>
            <person name="Koehrsen M."/>
            <person name="Alvarado L."/>
            <person name="Berlin A."/>
            <person name="Chapman S.B."/>
            <person name="Chen Z."/>
            <person name="Freedman E."/>
            <person name="Gellesch M."/>
            <person name="Goldberg J."/>
            <person name="Griggs A."/>
            <person name="Gujja S."/>
            <person name="Heilman E.R."/>
            <person name="Heiman D."/>
            <person name="Hepburn T."/>
            <person name="Howarth C."/>
            <person name="Jen D."/>
            <person name="Larson L."/>
            <person name="Mehta T."/>
            <person name="Neiman D."/>
            <person name="Pearson M."/>
            <person name="Roberts A."/>
            <person name="Saif S."/>
            <person name="Shea T."/>
            <person name="Shenoy N."/>
            <person name="Sisk P."/>
            <person name="Stolte C."/>
            <person name="Sykes S."/>
            <person name="Walk T."/>
            <person name="White J."/>
            <person name="Yandava C."/>
            <person name="Haas B."/>
            <person name="Nusbaum C."/>
            <person name="Birren B."/>
        </authorList>
    </citation>
    <scope>NUCLEOTIDE SEQUENCE</scope>
    <source>
        <strain evidence="15">R3-111a-1</strain>
    </source>
</reference>
<dbReference type="RefSeq" id="XP_009227300.1">
    <property type="nucleotide sequence ID" value="XM_009229036.1"/>
</dbReference>
<accession>J3PCD3</accession>
<dbReference type="Proteomes" id="UP000006039">
    <property type="component" value="Unassembled WGS sequence"/>
</dbReference>
<dbReference type="InterPro" id="IPR027054">
    <property type="entry name" value="ALG2"/>
</dbReference>
<evidence type="ECO:0000256" key="8">
    <source>
        <dbReference type="ARBA" id="ARBA00022989"/>
    </source>
</evidence>
<feature type="domain" description="Glycosyl transferase family 1" evidence="13">
    <location>
        <begin position="243"/>
        <end position="434"/>
    </location>
</feature>
<evidence type="ECO:0000256" key="10">
    <source>
        <dbReference type="ARBA" id="ARBA00045103"/>
    </source>
</evidence>
<evidence type="ECO:0000256" key="11">
    <source>
        <dbReference type="ARBA" id="ARBA00045104"/>
    </source>
</evidence>
<protein>
    <recommendedName>
        <fullName evidence="12">Alpha-1,3/1,6-mannosyltransferase ALG2</fullName>
        <ecNumber evidence="12">2.4.1.132</ecNumber>
        <ecNumber evidence="12">2.4.1.257</ecNumber>
    </recommendedName>
    <alternativeName>
        <fullName evidence="12">GDP-Man:Man(1)GlcNAc(2)-PP-Dol alpha-1,3-mannosyltransferase</fullName>
    </alternativeName>
</protein>
<reference evidence="16" key="4">
    <citation type="journal article" date="2015" name="G3 (Bethesda)">
        <title>Genome sequences of three phytopathogenic species of the Magnaporthaceae family of fungi.</title>
        <authorList>
            <person name="Okagaki L.H."/>
            <person name="Nunes C.C."/>
            <person name="Sailsbery J."/>
            <person name="Clay B."/>
            <person name="Brown D."/>
            <person name="John T."/>
            <person name="Oh Y."/>
            <person name="Young N."/>
            <person name="Fitzgerald M."/>
            <person name="Haas B.J."/>
            <person name="Zeng Q."/>
            <person name="Young S."/>
            <person name="Adiconis X."/>
            <person name="Fan L."/>
            <person name="Levin J.Z."/>
            <person name="Mitchell T.K."/>
            <person name="Okubara P.A."/>
            <person name="Farman M.L."/>
            <person name="Kohn L.M."/>
            <person name="Birren B."/>
            <person name="Ma L.-J."/>
            <person name="Dean R.A."/>
        </authorList>
    </citation>
    <scope>NUCLEOTIDE SEQUENCE</scope>
    <source>
        <strain evidence="16">R3-111a-1</strain>
    </source>
</reference>
<comment type="function">
    <text evidence="1 12">Mannosylates Man(2)GlcNAc(2)-dolichol diphosphate and Man(1)GlcNAc(2)-dolichol diphosphate to form Man(3)GlcNAc(2)-dolichol diphosphate.</text>
</comment>
<comment type="catalytic activity">
    <reaction evidence="11 12">
        <text>an alpha-D-Man-(1-&gt;3)-beta-D-Man-(1-&gt;4)-beta-D-GlcNAc-(1-&gt;4)-alpha-D-GlcNAc-diphospho-di-trans,poly-cis-dolichol + GDP-alpha-D-mannose = an alpha-D-Man-(1-&gt;3)-[alpha-D-Man-(1-&gt;6)]-beta-D-Man-(1-&gt;4)-beta-D-GlcNAc-(1-&gt;4)-alpha-D-GlcNAc-diphospho-di-trans,poly-cis-dolichol + GDP + H(+)</text>
        <dbReference type="Rhea" id="RHEA:29519"/>
        <dbReference type="Rhea" id="RHEA-COMP:19513"/>
        <dbReference type="Rhea" id="RHEA-COMP:19515"/>
        <dbReference type="ChEBI" id="CHEBI:15378"/>
        <dbReference type="ChEBI" id="CHEBI:57527"/>
        <dbReference type="ChEBI" id="CHEBI:58189"/>
        <dbReference type="ChEBI" id="CHEBI:132510"/>
        <dbReference type="ChEBI" id="CHEBI:132511"/>
        <dbReference type="EC" id="2.4.1.257"/>
    </reaction>
    <physiologicalReaction direction="left-to-right" evidence="11 12">
        <dbReference type="Rhea" id="RHEA:29520"/>
    </physiologicalReaction>
</comment>
<name>J3PCD3_GAET3</name>
<keyword evidence="5 12" id="KW-0808">Transferase</keyword>
<comment type="pathway">
    <text evidence="3 12">Protein modification; protein glycosylation.</text>
</comment>
<evidence type="ECO:0000313" key="15">
    <source>
        <dbReference type="EMBL" id="EJT71903.1"/>
    </source>
</evidence>
<keyword evidence="9 12" id="KW-0472">Membrane</keyword>
<evidence type="ECO:0000259" key="14">
    <source>
        <dbReference type="Pfam" id="PF13439"/>
    </source>
</evidence>
<keyword evidence="4 12" id="KW-0328">Glycosyltransferase</keyword>
<feature type="transmembrane region" description="Helical" evidence="12">
    <location>
        <begin position="474"/>
        <end position="496"/>
    </location>
</feature>
<dbReference type="OrthoDB" id="448893at2759"/>
<dbReference type="GO" id="GO:0102704">
    <property type="term" value="F:GDP-Man:Man(2)GlcNAc(2)-PP-Dol alpha-1,6-mannosyltransferase activity"/>
    <property type="evidence" value="ECO:0007669"/>
    <property type="project" value="UniProtKB-UniRule"/>
</dbReference>
<evidence type="ECO:0000313" key="16">
    <source>
        <dbReference type="EnsemblFungi" id="EJT71903"/>
    </source>
</evidence>
<proteinExistence type="inferred from homology"/>
<dbReference type="EC" id="2.4.1.132" evidence="12"/>
<comment type="similarity">
    <text evidence="12">Belongs to the glycosyltransferase group 1 family.</text>
</comment>
<dbReference type="EnsemblFungi" id="EJT71903">
    <property type="protein sequence ID" value="EJT71903"/>
    <property type="gene ID" value="GGTG_11156"/>
</dbReference>
<evidence type="ECO:0000256" key="7">
    <source>
        <dbReference type="ARBA" id="ARBA00022824"/>
    </source>
</evidence>
<evidence type="ECO:0000256" key="4">
    <source>
        <dbReference type="ARBA" id="ARBA00022676"/>
    </source>
</evidence>
<evidence type="ECO:0000256" key="12">
    <source>
        <dbReference type="RuleBase" id="RU367136"/>
    </source>
</evidence>
<reference evidence="17" key="1">
    <citation type="submission" date="2010-07" db="EMBL/GenBank/DDBJ databases">
        <title>The genome sequence of Gaeumannomyces graminis var. tritici strain R3-111a-1.</title>
        <authorList>
            <consortium name="The Broad Institute Genome Sequencing Platform"/>
            <person name="Ma L.-J."/>
            <person name="Dead R."/>
            <person name="Young S."/>
            <person name="Zeng Q."/>
            <person name="Koehrsen M."/>
            <person name="Alvarado L."/>
            <person name="Berlin A."/>
            <person name="Chapman S.B."/>
            <person name="Chen Z."/>
            <person name="Freedman E."/>
            <person name="Gellesch M."/>
            <person name="Goldberg J."/>
            <person name="Griggs A."/>
            <person name="Gujja S."/>
            <person name="Heilman E.R."/>
            <person name="Heiman D."/>
            <person name="Hepburn T."/>
            <person name="Howarth C."/>
            <person name="Jen D."/>
            <person name="Larson L."/>
            <person name="Mehta T."/>
            <person name="Neiman D."/>
            <person name="Pearson M."/>
            <person name="Roberts A."/>
            <person name="Saif S."/>
            <person name="Shea T."/>
            <person name="Shenoy N."/>
            <person name="Sisk P."/>
            <person name="Stolte C."/>
            <person name="Sykes S."/>
            <person name="Walk T."/>
            <person name="White J."/>
            <person name="Yandava C."/>
            <person name="Haas B."/>
            <person name="Nusbaum C."/>
            <person name="Birren B."/>
        </authorList>
    </citation>
    <scope>NUCLEOTIDE SEQUENCE [LARGE SCALE GENOMIC DNA]</scope>
    <source>
        <strain evidence="17">R3-111a-1</strain>
    </source>
</reference>
<comment type="subcellular location">
    <subcellularLocation>
        <location evidence="2 12">Endoplasmic reticulum membrane</location>
    </subcellularLocation>
</comment>
<dbReference type="EC" id="2.4.1.257" evidence="12"/>
<evidence type="ECO:0000256" key="6">
    <source>
        <dbReference type="ARBA" id="ARBA00022692"/>
    </source>
</evidence>
<dbReference type="GO" id="GO:0005789">
    <property type="term" value="C:endoplasmic reticulum membrane"/>
    <property type="evidence" value="ECO:0007669"/>
    <property type="project" value="UniProtKB-SubCell"/>
</dbReference>